<name>A0ACA9SZB6_9GLOM</name>
<evidence type="ECO:0000313" key="1">
    <source>
        <dbReference type="EMBL" id="CAG8851334.1"/>
    </source>
</evidence>
<feature type="non-terminal residue" evidence="1">
    <location>
        <position position="1"/>
    </location>
</feature>
<dbReference type="EMBL" id="CAJVQC010175560">
    <property type="protein sequence ID" value="CAG8851334.1"/>
    <property type="molecule type" value="Genomic_DNA"/>
</dbReference>
<evidence type="ECO:0000313" key="2">
    <source>
        <dbReference type="Proteomes" id="UP000789920"/>
    </source>
</evidence>
<feature type="non-terminal residue" evidence="1">
    <location>
        <position position="63"/>
    </location>
</feature>
<keyword evidence="2" id="KW-1185">Reference proteome</keyword>
<organism evidence="1 2">
    <name type="scientific">Racocetra persica</name>
    <dbReference type="NCBI Taxonomy" id="160502"/>
    <lineage>
        <taxon>Eukaryota</taxon>
        <taxon>Fungi</taxon>
        <taxon>Fungi incertae sedis</taxon>
        <taxon>Mucoromycota</taxon>
        <taxon>Glomeromycotina</taxon>
        <taxon>Glomeromycetes</taxon>
        <taxon>Diversisporales</taxon>
        <taxon>Gigasporaceae</taxon>
        <taxon>Racocetra</taxon>
    </lineage>
</organism>
<protein>
    <submittedName>
        <fullName evidence="1">32050_t:CDS:1</fullName>
    </submittedName>
</protein>
<reference evidence="1" key="1">
    <citation type="submission" date="2021-06" db="EMBL/GenBank/DDBJ databases">
        <authorList>
            <person name="Kallberg Y."/>
            <person name="Tangrot J."/>
            <person name="Rosling A."/>
        </authorList>
    </citation>
    <scope>NUCLEOTIDE SEQUENCE</scope>
    <source>
        <strain evidence="1">MA461A</strain>
    </source>
</reference>
<dbReference type="Proteomes" id="UP000789920">
    <property type="component" value="Unassembled WGS sequence"/>
</dbReference>
<proteinExistence type="predicted"/>
<gene>
    <name evidence="1" type="ORF">RPERSI_LOCUS36519</name>
</gene>
<comment type="caution">
    <text evidence="1">The sequence shown here is derived from an EMBL/GenBank/DDBJ whole genome shotgun (WGS) entry which is preliminary data.</text>
</comment>
<sequence>EQFAKGVENVMMMYGLEIMKELLLGIGGRLPRSFVLSLANVLYKITGRYIEASREWLNILLSQ</sequence>
<accession>A0ACA9SZB6</accession>